<sequence>MIKIDNLSYSFPEKDLYKNISFTLETDAHAAFIGTNGSGKSTLIDMIMDTEKYLYDGTIEKSPNCRIGYVQQFSQNDKMREITVFDYICEEYNKLQSEITSICTQMETSSDIETLLEKYQEALDSLDAIGGDEFENNVNKKLNLTNLMKHKDLMISELSGGEFKLVQVMKGMLNNPDLIIMDEPDVFLDFENLNSLKNLINSHKGTMLVITHNRYLLNNCFDKIIHLENMEVQEFDGNYIDYNFSLLQTKIELQELAAADTAEIQRNDKLIDRLRELATENAEQFRGKTLRARVKIQERLEQRRIKAPFLAIKEPDINLNTDNVLDEETIVLKLNNYNAVFDNVLLEDVNFEIKSTDKVAIIGSNGTGKTTLMQDIFSYINNKKSIEVNDQVEMAYLSQLQHKTLNDSNTIREEFIEAGFKNSDEIMEHISKYGFEDREILSQEIGTLSGGEQNMLQLAKISVSNANMLLLDEPTSHLDTYSQIALEKAIKNYNGTILMVSHDFYSIVNCMDYILYIEDKKIRRMNMKTFKKMVYANYFDKDYLEIEHNKKQLEIQIELALRENDFDAAKDLCEQLEKLVKLLRI</sequence>
<dbReference type="InterPro" id="IPR027417">
    <property type="entry name" value="P-loop_NTPase"/>
</dbReference>
<protein>
    <submittedName>
        <fullName evidence="5">ABC transporter ATP-binding protein</fullName>
    </submittedName>
</protein>
<dbReference type="PANTHER" id="PTHR19211">
    <property type="entry name" value="ATP-BINDING TRANSPORT PROTEIN-RELATED"/>
    <property type="match status" value="1"/>
</dbReference>
<dbReference type="SMART" id="SM00382">
    <property type="entry name" value="AAA"/>
    <property type="match status" value="2"/>
</dbReference>
<dbReference type="InterPro" id="IPR050611">
    <property type="entry name" value="ABCF"/>
</dbReference>
<keyword evidence="2" id="KW-0547">Nucleotide-binding</keyword>
<dbReference type="AlphaFoldDB" id="A0A512TT60"/>
<gene>
    <name evidence="5" type="ORF">CBU02nite_39730</name>
</gene>
<comment type="caution">
    <text evidence="5">The sequence shown here is derived from an EMBL/GenBank/DDBJ whole genome shotgun (WGS) entry which is preliminary data.</text>
</comment>
<dbReference type="Gene3D" id="3.40.50.300">
    <property type="entry name" value="P-loop containing nucleotide triphosphate hydrolases"/>
    <property type="match status" value="2"/>
</dbReference>
<feature type="domain" description="ABC transporter" evidence="4">
    <location>
        <begin position="319"/>
        <end position="544"/>
    </location>
</feature>
<dbReference type="RefSeq" id="WP_146869407.1">
    <property type="nucleotide sequence ID" value="NZ_BKBC01000122.1"/>
</dbReference>
<dbReference type="PANTHER" id="PTHR19211:SF14">
    <property type="entry name" value="ATP-BINDING CASSETTE SUB-FAMILY F MEMBER 1"/>
    <property type="match status" value="1"/>
</dbReference>
<dbReference type="InterPro" id="IPR003593">
    <property type="entry name" value="AAA+_ATPase"/>
</dbReference>
<evidence type="ECO:0000256" key="1">
    <source>
        <dbReference type="ARBA" id="ARBA00022737"/>
    </source>
</evidence>
<evidence type="ECO:0000256" key="3">
    <source>
        <dbReference type="ARBA" id="ARBA00022840"/>
    </source>
</evidence>
<dbReference type="PROSITE" id="PS50893">
    <property type="entry name" value="ABC_TRANSPORTER_2"/>
    <property type="match status" value="2"/>
</dbReference>
<dbReference type="InterPro" id="IPR017871">
    <property type="entry name" value="ABC_transporter-like_CS"/>
</dbReference>
<dbReference type="CDD" id="cd03221">
    <property type="entry name" value="ABCF_EF-3"/>
    <property type="match status" value="1"/>
</dbReference>
<name>A0A512TT60_CLOBU</name>
<proteinExistence type="predicted"/>
<dbReference type="Proteomes" id="UP000321089">
    <property type="component" value="Unassembled WGS sequence"/>
</dbReference>
<dbReference type="InterPro" id="IPR003439">
    <property type="entry name" value="ABC_transporter-like_ATP-bd"/>
</dbReference>
<feature type="domain" description="ABC transporter" evidence="4">
    <location>
        <begin position="2"/>
        <end position="254"/>
    </location>
</feature>
<dbReference type="EMBL" id="BKBC01000122">
    <property type="protein sequence ID" value="GEQ23467.1"/>
    <property type="molecule type" value="Genomic_DNA"/>
</dbReference>
<reference evidence="5 6" key="1">
    <citation type="submission" date="2019-07" db="EMBL/GenBank/DDBJ databases">
        <title>Whole genome shotgun sequence of Clostridium butyricum NBRC 3858.</title>
        <authorList>
            <person name="Hosoyama A."/>
            <person name="Uohara A."/>
            <person name="Ohji S."/>
            <person name="Ichikawa N."/>
        </authorList>
    </citation>
    <scope>NUCLEOTIDE SEQUENCE [LARGE SCALE GENOMIC DNA]</scope>
    <source>
        <strain evidence="5 6">NBRC 3858</strain>
    </source>
</reference>
<dbReference type="SUPFAM" id="SSF52540">
    <property type="entry name" value="P-loop containing nucleoside triphosphate hydrolases"/>
    <property type="match status" value="2"/>
</dbReference>
<organism evidence="5 6">
    <name type="scientific">Clostridium butyricum</name>
    <dbReference type="NCBI Taxonomy" id="1492"/>
    <lineage>
        <taxon>Bacteria</taxon>
        <taxon>Bacillati</taxon>
        <taxon>Bacillota</taxon>
        <taxon>Clostridia</taxon>
        <taxon>Eubacteriales</taxon>
        <taxon>Clostridiaceae</taxon>
        <taxon>Clostridium</taxon>
    </lineage>
</organism>
<dbReference type="PROSITE" id="PS00211">
    <property type="entry name" value="ABC_TRANSPORTER_1"/>
    <property type="match status" value="1"/>
</dbReference>
<dbReference type="GO" id="GO:0016887">
    <property type="term" value="F:ATP hydrolysis activity"/>
    <property type="evidence" value="ECO:0007669"/>
    <property type="project" value="InterPro"/>
</dbReference>
<evidence type="ECO:0000259" key="4">
    <source>
        <dbReference type="PROSITE" id="PS50893"/>
    </source>
</evidence>
<dbReference type="GO" id="GO:0005524">
    <property type="term" value="F:ATP binding"/>
    <property type="evidence" value="ECO:0007669"/>
    <property type="project" value="UniProtKB-KW"/>
</dbReference>
<evidence type="ECO:0000256" key="2">
    <source>
        <dbReference type="ARBA" id="ARBA00022741"/>
    </source>
</evidence>
<dbReference type="Pfam" id="PF00005">
    <property type="entry name" value="ABC_tran"/>
    <property type="match status" value="2"/>
</dbReference>
<dbReference type="FunFam" id="3.40.50.300:FF:000011">
    <property type="entry name" value="Putative ABC transporter ATP-binding component"/>
    <property type="match status" value="1"/>
</dbReference>
<evidence type="ECO:0000313" key="6">
    <source>
        <dbReference type="Proteomes" id="UP000321089"/>
    </source>
</evidence>
<keyword evidence="3 5" id="KW-0067">ATP-binding</keyword>
<accession>A0A512TT60</accession>
<evidence type="ECO:0000313" key="5">
    <source>
        <dbReference type="EMBL" id="GEQ23467.1"/>
    </source>
</evidence>
<keyword evidence="1" id="KW-0677">Repeat</keyword>